<proteinExistence type="predicted"/>
<organism evidence="2 3">
    <name type="scientific">Puniceibacterium sediminis</name>
    <dbReference type="NCBI Taxonomy" id="1608407"/>
    <lineage>
        <taxon>Bacteria</taxon>
        <taxon>Pseudomonadati</taxon>
        <taxon>Pseudomonadota</taxon>
        <taxon>Alphaproteobacteria</taxon>
        <taxon>Rhodobacterales</taxon>
        <taxon>Paracoccaceae</taxon>
        <taxon>Puniceibacterium</taxon>
    </lineage>
</organism>
<keyword evidence="2" id="KW-0808">Transferase</keyword>
<dbReference type="Pfam" id="PF00535">
    <property type="entry name" value="Glycos_transf_2"/>
    <property type="match status" value="1"/>
</dbReference>
<dbReference type="EMBL" id="FZNN01000018">
    <property type="protein sequence ID" value="SNR72419.1"/>
    <property type="molecule type" value="Genomic_DNA"/>
</dbReference>
<evidence type="ECO:0000313" key="2">
    <source>
        <dbReference type="EMBL" id="SNR72419.1"/>
    </source>
</evidence>
<name>A0A238YPQ5_9RHOB</name>
<dbReference type="Gene3D" id="3.90.550.10">
    <property type="entry name" value="Spore Coat Polysaccharide Biosynthesis Protein SpsA, Chain A"/>
    <property type="match status" value="1"/>
</dbReference>
<keyword evidence="3" id="KW-1185">Reference proteome</keyword>
<dbReference type="Proteomes" id="UP000198417">
    <property type="component" value="Unassembled WGS sequence"/>
</dbReference>
<dbReference type="GO" id="GO:0016740">
    <property type="term" value="F:transferase activity"/>
    <property type="evidence" value="ECO:0007669"/>
    <property type="project" value="UniProtKB-KW"/>
</dbReference>
<evidence type="ECO:0000259" key="1">
    <source>
        <dbReference type="Pfam" id="PF00535"/>
    </source>
</evidence>
<dbReference type="PANTHER" id="PTHR43685">
    <property type="entry name" value="GLYCOSYLTRANSFERASE"/>
    <property type="match status" value="1"/>
</dbReference>
<dbReference type="RefSeq" id="WP_141135132.1">
    <property type="nucleotide sequence ID" value="NZ_FZNN01000018.1"/>
</dbReference>
<dbReference type="OrthoDB" id="7527830at2"/>
<dbReference type="SUPFAM" id="SSF53448">
    <property type="entry name" value="Nucleotide-diphospho-sugar transferases"/>
    <property type="match status" value="1"/>
</dbReference>
<evidence type="ECO:0000313" key="3">
    <source>
        <dbReference type="Proteomes" id="UP000198417"/>
    </source>
</evidence>
<protein>
    <submittedName>
        <fullName evidence="2">Glycosyl transferase family 2</fullName>
    </submittedName>
</protein>
<dbReference type="AlphaFoldDB" id="A0A238YPQ5"/>
<feature type="domain" description="Glycosyltransferase 2-like" evidence="1">
    <location>
        <begin position="212"/>
        <end position="309"/>
    </location>
</feature>
<dbReference type="PANTHER" id="PTHR43685:SF2">
    <property type="entry name" value="GLYCOSYLTRANSFERASE 2-LIKE DOMAIN-CONTAINING PROTEIN"/>
    <property type="match status" value="1"/>
</dbReference>
<dbReference type="InterPro" id="IPR050834">
    <property type="entry name" value="Glycosyltransf_2"/>
</dbReference>
<dbReference type="InterPro" id="IPR001173">
    <property type="entry name" value="Glyco_trans_2-like"/>
</dbReference>
<dbReference type="CDD" id="cd00761">
    <property type="entry name" value="Glyco_tranf_GTA_type"/>
    <property type="match status" value="1"/>
</dbReference>
<sequence>MTVTGGTDSETEQRGPDGYETTDLLAILSRQVPLADRLRHLLLATEGRGLSAADLAQVLAALMAAEARNHATLTAQAQKAQFEAQHYRTAATRDRLSGDTHAMGLLLAEAMHALPRWRRGAFLDAPAYLAANPDVAAAGANPLKHYLSSGAAEGRLPRDLVDYSPDSYADHARPATLEALSNVVHPRFAAEFPASLRDTALAAARSDGRNISVVMPTWNRAHVIVQAINSALLQSRPPQEMIVVDDGSTDGTVALLREQFPEPLAEGRLVLIEAPHVGVSAARNAGLGVAQGEIIAYLDSDNIWEPDHLLFACSGLIGTAGRKAPSLAYTALCRHNLIAQRSDILFHRFDRAALEAENYIDLNSLVHTRALYEHLGGFDPALTRLVDWDLLLRYSAANPAVAIPVLTVQYFLGGAGGQDSITLSEPQEPNMARIRAKLAGSRSADRGAGAP</sequence>
<gene>
    <name evidence="2" type="ORF">SAMN06265370_11852</name>
</gene>
<reference evidence="2 3" key="1">
    <citation type="submission" date="2017-06" db="EMBL/GenBank/DDBJ databases">
        <authorList>
            <person name="Kim H.J."/>
            <person name="Triplett B.A."/>
        </authorList>
    </citation>
    <scope>NUCLEOTIDE SEQUENCE [LARGE SCALE GENOMIC DNA]</scope>
    <source>
        <strain evidence="2 3">DSM 29052</strain>
    </source>
</reference>
<accession>A0A238YPQ5</accession>
<dbReference type="InterPro" id="IPR029044">
    <property type="entry name" value="Nucleotide-diphossugar_trans"/>
</dbReference>